<dbReference type="EMBL" id="LVYU01000134">
    <property type="protein sequence ID" value="KZA97301.1"/>
    <property type="molecule type" value="Genomic_DNA"/>
</dbReference>
<gene>
    <name evidence="1" type="ORF">A4A59_03790</name>
</gene>
<evidence type="ECO:0000313" key="1">
    <source>
        <dbReference type="EMBL" id="KZA97301.1"/>
    </source>
</evidence>
<organism evidence="1">
    <name type="scientific">Rhizobium leguminosarum</name>
    <dbReference type="NCBI Taxonomy" id="384"/>
    <lineage>
        <taxon>Bacteria</taxon>
        <taxon>Pseudomonadati</taxon>
        <taxon>Pseudomonadota</taxon>
        <taxon>Alphaproteobacteria</taxon>
        <taxon>Hyphomicrobiales</taxon>
        <taxon>Rhizobiaceae</taxon>
        <taxon>Rhizobium/Agrobacterium group</taxon>
        <taxon>Rhizobium</taxon>
    </lineage>
</organism>
<name>A0A154IA64_RHILE</name>
<accession>A0A154IA64</accession>
<sequence>MATTLITEIQQAQTRLPLLSRADRGALIVRILRELKTHRREVLGHVPAERCVWIDKLIASVSSTISEIANMQDAEFNRVLNEFEKLMATLDDISHAEKRLKTIH</sequence>
<dbReference type="RefSeq" id="WP_062944589.1">
    <property type="nucleotide sequence ID" value="NZ_CP171844.1"/>
</dbReference>
<comment type="caution">
    <text evidence="1">The sequence shown here is derived from an EMBL/GenBank/DDBJ whole genome shotgun (WGS) entry which is preliminary data.</text>
</comment>
<proteinExistence type="predicted"/>
<dbReference type="AlphaFoldDB" id="A0A154IA64"/>
<protein>
    <recommendedName>
        <fullName evidence="2">Transposase</fullName>
    </recommendedName>
</protein>
<evidence type="ECO:0008006" key="2">
    <source>
        <dbReference type="Google" id="ProtNLM"/>
    </source>
</evidence>
<reference evidence="1" key="1">
    <citation type="submission" date="2016-03" db="EMBL/GenBank/DDBJ databases">
        <title>Microsymbionts genomes from the relict species Vavilovia formosa.</title>
        <authorList>
            <person name="Chirak E."/>
            <person name="Kimeklis A."/>
            <person name="Kopat V."/>
            <person name="Andronov E."/>
        </authorList>
    </citation>
    <scope>NUCLEOTIDE SEQUENCE [LARGE SCALE GENOMIC DNA]</scope>
    <source>
        <strain evidence="1">Vaf12</strain>
    </source>
</reference>